<feature type="compositionally biased region" description="Low complexity" evidence="5">
    <location>
        <begin position="705"/>
        <end position="716"/>
    </location>
</feature>
<feature type="chain" id="PRO_5002746948" evidence="6">
    <location>
        <begin position="20"/>
        <end position="908"/>
    </location>
</feature>
<name>B0CV30_LACBS</name>
<comment type="subcellular location">
    <subcellularLocation>
        <location evidence="1">Endomembrane system</location>
    </subcellularLocation>
</comment>
<dbReference type="PROSITE" id="PS51469">
    <property type="entry name" value="SUN"/>
    <property type="match status" value="1"/>
</dbReference>
<dbReference type="EMBL" id="DS547093">
    <property type="protein sequence ID" value="EDR13257.1"/>
    <property type="molecule type" value="Genomic_DNA"/>
</dbReference>
<keyword evidence="3" id="KW-1133">Transmembrane helix</keyword>
<feature type="signal peptide" evidence="6">
    <location>
        <begin position="1"/>
        <end position="19"/>
    </location>
</feature>
<dbReference type="Gene3D" id="2.60.120.260">
    <property type="entry name" value="Galactose-binding domain-like"/>
    <property type="match status" value="1"/>
</dbReference>
<dbReference type="PANTHER" id="PTHR12953:SF0">
    <property type="entry name" value="SUN DOMAIN-CONTAINING OSSIFICATION FACTOR"/>
    <property type="match status" value="1"/>
</dbReference>
<dbReference type="GO" id="GO:0012505">
    <property type="term" value="C:endomembrane system"/>
    <property type="evidence" value="ECO:0007669"/>
    <property type="project" value="UniProtKB-SubCell"/>
</dbReference>
<dbReference type="InterPro" id="IPR045120">
    <property type="entry name" value="Suco/Slp1-like"/>
</dbReference>
<dbReference type="InterPro" id="IPR012919">
    <property type="entry name" value="SUN_dom"/>
</dbReference>
<dbReference type="Proteomes" id="UP000001194">
    <property type="component" value="Unassembled WGS sequence"/>
</dbReference>
<dbReference type="RefSeq" id="XP_001875755.1">
    <property type="nucleotide sequence ID" value="XM_001875720.1"/>
</dbReference>
<feature type="domain" description="SUN" evidence="7">
    <location>
        <begin position="129"/>
        <end position="302"/>
    </location>
</feature>
<feature type="compositionally biased region" description="Low complexity" evidence="5">
    <location>
        <begin position="121"/>
        <end position="135"/>
    </location>
</feature>
<feature type="region of interest" description="Disordered" evidence="5">
    <location>
        <begin position="825"/>
        <end position="846"/>
    </location>
</feature>
<evidence type="ECO:0000256" key="6">
    <source>
        <dbReference type="SAM" id="SignalP"/>
    </source>
</evidence>
<keyword evidence="6" id="KW-0732">Signal</keyword>
<keyword evidence="2" id="KW-0812">Transmembrane</keyword>
<proteinExistence type="predicted"/>
<feature type="compositionally biased region" description="Basic and acidic residues" evidence="5">
    <location>
        <begin position="427"/>
        <end position="437"/>
    </location>
</feature>
<feature type="compositionally biased region" description="Low complexity" evidence="5">
    <location>
        <begin position="449"/>
        <end position="463"/>
    </location>
</feature>
<reference evidence="8 9" key="1">
    <citation type="journal article" date="2008" name="Nature">
        <title>The genome of Laccaria bicolor provides insights into mycorrhizal symbiosis.</title>
        <authorList>
            <person name="Martin F."/>
            <person name="Aerts A."/>
            <person name="Ahren D."/>
            <person name="Brun A."/>
            <person name="Danchin E.G.J."/>
            <person name="Duchaussoy F."/>
            <person name="Gibon J."/>
            <person name="Kohler A."/>
            <person name="Lindquist E."/>
            <person name="Pereda V."/>
            <person name="Salamov A."/>
            <person name="Shapiro H.J."/>
            <person name="Wuyts J."/>
            <person name="Blaudez D."/>
            <person name="Buee M."/>
            <person name="Brokstein P."/>
            <person name="Canbaeck B."/>
            <person name="Cohen D."/>
            <person name="Courty P.E."/>
            <person name="Coutinho P.M."/>
            <person name="Delaruelle C."/>
            <person name="Detter J.C."/>
            <person name="Deveau A."/>
            <person name="DiFazio S."/>
            <person name="Duplessis S."/>
            <person name="Fraissinet-Tachet L."/>
            <person name="Lucic E."/>
            <person name="Frey-Klett P."/>
            <person name="Fourrey C."/>
            <person name="Feussner I."/>
            <person name="Gay G."/>
            <person name="Grimwood J."/>
            <person name="Hoegger P.J."/>
            <person name="Jain P."/>
            <person name="Kilaru S."/>
            <person name="Labbe J."/>
            <person name="Lin Y.C."/>
            <person name="Legue V."/>
            <person name="Le Tacon F."/>
            <person name="Marmeisse R."/>
            <person name="Melayah D."/>
            <person name="Montanini B."/>
            <person name="Muratet M."/>
            <person name="Nehls U."/>
            <person name="Niculita-Hirzel H."/>
            <person name="Oudot-Le Secq M.P."/>
            <person name="Peter M."/>
            <person name="Quesneville H."/>
            <person name="Rajashekar B."/>
            <person name="Reich M."/>
            <person name="Rouhier N."/>
            <person name="Schmutz J."/>
            <person name="Yin T."/>
            <person name="Chalot M."/>
            <person name="Henrissat B."/>
            <person name="Kuees U."/>
            <person name="Lucas S."/>
            <person name="Van de Peer Y."/>
            <person name="Podila G.K."/>
            <person name="Polle A."/>
            <person name="Pukkila P.J."/>
            <person name="Richardson P.M."/>
            <person name="Rouze P."/>
            <person name="Sanders I.R."/>
            <person name="Stajich J.E."/>
            <person name="Tunlid A."/>
            <person name="Tuskan G."/>
            <person name="Grigoriev I.V."/>
        </authorList>
    </citation>
    <scope>NUCLEOTIDE SEQUENCE [LARGE SCALE GENOMIC DNA]</scope>
    <source>
        <strain evidence="9">S238N-H82 / ATCC MYA-4686</strain>
    </source>
</reference>
<feature type="compositionally biased region" description="Polar residues" evidence="5">
    <location>
        <begin position="464"/>
        <end position="481"/>
    </location>
</feature>
<organism evidence="9">
    <name type="scientific">Laccaria bicolor (strain S238N-H82 / ATCC MYA-4686)</name>
    <name type="common">Bicoloured deceiver</name>
    <name type="synonym">Laccaria laccata var. bicolor</name>
    <dbReference type="NCBI Taxonomy" id="486041"/>
    <lineage>
        <taxon>Eukaryota</taxon>
        <taxon>Fungi</taxon>
        <taxon>Dikarya</taxon>
        <taxon>Basidiomycota</taxon>
        <taxon>Agaricomycotina</taxon>
        <taxon>Agaricomycetes</taxon>
        <taxon>Agaricomycetidae</taxon>
        <taxon>Agaricales</taxon>
        <taxon>Agaricineae</taxon>
        <taxon>Hydnangiaceae</taxon>
        <taxon>Laccaria</taxon>
    </lineage>
</organism>
<keyword evidence="9" id="KW-1185">Reference proteome</keyword>
<dbReference type="GeneID" id="6071399"/>
<dbReference type="AlphaFoldDB" id="B0CV30"/>
<sequence>MLLLTFLTTTLFVILFADAAFSEPTSPNDQFRAIALHVTRPTEPPVCCLKPLSPIEPVDDEILLSFEDWKAKQTAMQQAQLNAREREKDTTNRSGNGVGGANNGGAGTSDGTEGLVSKMDSTPSNSGSSSTSEDSAQNPMTEPLSPHFQVPLTDRFNYASLDCSARVHMAHRSAKSASSILSSKRDRYMLSPCKSSKQEKQFVVVELCDDVRIDTVQLANFEFFSGVFKDFNVSVAKTWSTGVDGWTLAGSYKAKNVRGVQSFHPPTFLRDFYRYIRIDFLTHYGNEYYCPVSLLRVYGLTHLEQWKWDIWEAESRAKQAELEKAAPPHPAAHREVVAEATLPAHITVSDISTSVISSSERSVDGVASSPPLAADTKAHTQSNNLLPSHGEPSSRLPPSTIPKTPSANSISPSITDTQNEPFTSASNHDHQPSHIPHDIYPQYSDAFVPSPSASSKDTSKSSSIIFDQSKSPSVSSTTAPIPNNHIVNPDVQPPPNIKNPAPSPHQGTGNGNPSSITPGSPTTIIVPPPPHPTVAAGGGGESIYRTIMNRLTALEANHTLYTRYIEQQNSAIRDVIKRLSEDVGRLEGNGRAQALMYQRSIQNSERQGRQLQMDYGQLMAQIEHLSEEIILEKRLGVAQLCLLLAVLIFMGLTRGSRGEPPFMEAAAPARINKSMREWGRRHLSFSGDWTNRFKRKNSGVDASRSRSPPRLVRPHPQTAKSHPPASLKSPLPADVRSRTKPTPSTAPLARSRTPSFRTATARLRHPATPTRAVQSAIQRSNSHGAGSLWTGNVPKSAKKWARTAHLHEVRSAGRVRERVLSAGGRENRENEDVFLSPPPPHLPAVPTGPILLRSRMWGKGKEMDKGGVVPTSLDLDDILDQDGDSWVDTDSVDDGLEMDQTIQVPNLT</sequence>
<dbReference type="InParanoid" id="B0CV30"/>
<gene>
    <name evidence="8" type="ORF">LACBIDRAFT_292492</name>
</gene>
<evidence type="ECO:0000256" key="2">
    <source>
        <dbReference type="ARBA" id="ARBA00022692"/>
    </source>
</evidence>
<keyword evidence="4" id="KW-0472">Membrane</keyword>
<dbReference type="OrthoDB" id="266334at2759"/>
<feature type="compositionally biased region" description="Polar residues" evidence="5">
    <location>
        <begin position="401"/>
        <end position="426"/>
    </location>
</feature>
<evidence type="ECO:0000256" key="1">
    <source>
        <dbReference type="ARBA" id="ARBA00004308"/>
    </source>
</evidence>
<evidence type="ECO:0000313" key="9">
    <source>
        <dbReference type="Proteomes" id="UP000001194"/>
    </source>
</evidence>
<feature type="region of interest" description="Disordered" evidence="5">
    <location>
        <begin position="360"/>
        <end position="525"/>
    </location>
</feature>
<evidence type="ECO:0000313" key="8">
    <source>
        <dbReference type="EMBL" id="EDR13257.1"/>
    </source>
</evidence>
<protein>
    <submittedName>
        <fullName evidence="8">Predicted protein</fullName>
    </submittedName>
</protein>
<dbReference type="HOGENOM" id="CLU_011244_0_0_1"/>
<feature type="compositionally biased region" description="Pro residues" evidence="5">
    <location>
        <begin position="491"/>
        <end position="503"/>
    </location>
</feature>
<dbReference type="GO" id="GO:0034975">
    <property type="term" value="P:protein folding in endoplasmic reticulum"/>
    <property type="evidence" value="ECO:0007669"/>
    <property type="project" value="TreeGrafter"/>
</dbReference>
<evidence type="ECO:0000256" key="5">
    <source>
        <dbReference type="SAM" id="MobiDB-lite"/>
    </source>
</evidence>
<feature type="region of interest" description="Disordered" evidence="5">
    <location>
        <begin position="690"/>
        <end position="756"/>
    </location>
</feature>
<dbReference type="PANTHER" id="PTHR12953">
    <property type="entry name" value="MEMBRANE PROTEIN CH1 RELATED"/>
    <property type="match status" value="1"/>
</dbReference>
<dbReference type="KEGG" id="lbc:LACBIDRAFT_292492"/>
<dbReference type="GO" id="GO:0005737">
    <property type="term" value="C:cytoplasm"/>
    <property type="evidence" value="ECO:0007669"/>
    <property type="project" value="TreeGrafter"/>
</dbReference>
<accession>B0CV30</accession>
<evidence type="ECO:0000259" key="7">
    <source>
        <dbReference type="PROSITE" id="PS51469"/>
    </source>
</evidence>
<dbReference type="GO" id="GO:0016020">
    <property type="term" value="C:membrane"/>
    <property type="evidence" value="ECO:0007669"/>
    <property type="project" value="InterPro"/>
</dbReference>
<evidence type="ECO:0000256" key="3">
    <source>
        <dbReference type="ARBA" id="ARBA00022989"/>
    </source>
</evidence>
<dbReference type="STRING" id="486041.B0CV30"/>
<feature type="compositionally biased region" description="Gly residues" evidence="5">
    <location>
        <begin position="96"/>
        <end position="108"/>
    </location>
</feature>
<evidence type="ECO:0000256" key="4">
    <source>
        <dbReference type="ARBA" id="ARBA00023136"/>
    </source>
</evidence>
<feature type="region of interest" description="Disordered" evidence="5">
    <location>
        <begin position="75"/>
        <end position="148"/>
    </location>
</feature>
<dbReference type="Pfam" id="PF07738">
    <property type="entry name" value="Sad1_UNC"/>
    <property type="match status" value="1"/>
</dbReference>
<feature type="compositionally biased region" description="Low complexity" evidence="5">
    <location>
        <begin position="511"/>
        <end position="525"/>
    </location>
</feature>